<evidence type="ECO:0000313" key="3">
    <source>
        <dbReference type="EMBL" id="GJT60493.1"/>
    </source>
</evidence>
<feature type="chain" id="PRO_5045597848" evidence="2">
    <location>
        <begin position="26"/>
        <end position="150"/>
    </location>
</feature>
<feature type="region of interest" description="Disordered" evidence="1">
    <location>
        <begin position="49"/>
        <end position="150"/>
    </location>
</feature>
<dbReference type="EMBL" id="BQNB010017204">
    <property type="protein sequence ID" value="GJT60493.1"/>
    <property type="molecule type" value="Genomic_DNA"/>
</dbReference>
<accession>A0ABQ5FAQ4</accession>
<gene>
    <name evidence="3" type="ORF">Tco_1004026</name>
</gene>
<evidence type="ECO:0000256" key="1">
    <source>
        <dbReference type="SAM" id="MobiDB-lite"/>
    </source>
</evidence>
<protein>
    <submittedName>
        <fullName evidence="3">Uncharacterized protein</fullName>
    </submittedName>
</protein>
<name>A0ABQ5FAQ4_9ASTR</name>
<keyword evidence="2" id="KW-0732">Signal</keyword>
<keyword evidence="4" id="KW-1185">Reference proteome</keyword>
<reference evidence="3" key="1">
    <citation type="journal article" date="2022" name="Int. J. Mol. Sci.">
        <title>Draft Genome of Tanacetum Coccineum: Genomic Comparison of Closely Related Tanacetum-Family Plants.</title>
        <authorList>
            <person name="Yamashiro T."/>
            <person name="Shiraishi A."/>
            <person name="Nakayama K."/>
            <person name="Satake H."/>
        </authorList>
    </citation>
    <scope>NUCLEOTIDE SEQUENCE</scope>
</reference>
<feature type="compositionally biased region" description="Pro residues" evidence="1">
    <location>
        <begin position="68"/>
        <end position="79"/>
    </location>
</feature>
<organism evidence="3 4">
    <name type="scientific">Tanacetum coccineum</name>
    <dbReference type="NCBI Taxonomy" id="301880"/>
    <lineage>
        <taxon>Eukaryota</taxon>
        <taxon>Viridiplantae</taxon>
        <taxon>Streptophyta</taxon>
        <taxon>Embryophyta</taxon>
        <taxon>Tracheophyta</taxon>
        <taxon>Spermatophyta</taxon>
        <taxon>Magnoliopsida</taxon>
        <taxon>eudicotyledons</taxon>
        <taxon>Gunneridae</taxon>
        <taxon>Pentapetalae</taxon>
        <taxon>asterids</taxon>
        <taxon>campanulids</taxon>
        <taxon>Asterales</taxon>
        <taxon>Asteraceae</taxon>
        <taxon>Asteroideae</taxon>
        <taxon>Anthemideae</taxon>
        <taxon>Anthemidinae</taxon>
        <taxon>Tanacetum</taxon>
    </lineage>
</organism>
<evidence type="ECO:0000256" key="2">
    <source>
        <dbReference type="SAM" id="SignalP"/>
    </source>
</evidence>
<reference evidence="3" key="2">
    <citation type="submission" date="2022-01" db="EMBL/GenBank/DDBJ databases">
        <authorList>
            <person name="Yamashiro T."/>
            <person name="Shiraishi A."/>
            <person name="Satake H."/>
            <person name="Nakayama K."/>
        </authorList>
    </citation>
    <scope>NUCLEOTIDE SEQUENCE</scope>
</reference>
<sequence>MKTILNPKHIALLLVILILDDHVFQAKSASFESPLGGIYFGRGRMLRKLPKPPPAPKLSQSPHYKFLDPPPPSPPPPSLPIRATYPSFRTLRKFSPPPAPKLSKPRNFRMFPSAPPSPPPPPSLPPLTPPAPVKKPPTNCDLPTPPPGRT</sequence>
<evidence type="ECO:0000313" key="4">
    <source>
        <dbReference type="Proteomes" id="UP001151760"/>
    </source>
</evidence>
<feature type="compositionally biased region" description="Pro residues" evidence="1">
    <location>
        <begin position="113"/>
        <end position="135"/>
    </location>
</feature>
<dbReference type="Proteomes" id="UP001151760">
    <property type="component" value="Unassembled WGS sequence"/>
</dbReference>
<comment type="caution">
    <text evidence="3">The sequence shown here is derived from an EMBL/GenBank/DDBJ whole genome shotgun (WGS) entry which is preliminary data.</text>
</comment>
<feature type="signal peptide" evidence="2">
    <location>
        <begin position="1"/>
        <end position="25"/>
    </location>
</feature>
<proteinExistence type="predicted"/>